<dbReference type="Pfam" id="PF02310">
    <property type="entry name" value="B12-binding"/>
    <property type="match status" value="1"/>
</dbReference>
<comment type="cofactor">
    <cofactor evidence="1">
        <name>[4Fe-4S] cluster</name>
        <dbReference type="ChEBI" id="CHEBI:49883"/>
    </cofactor>
</comment>
<dbReference type="PROSITE" id="PS51918">
    <property type="entry name" value="RADICAL_SAM"/>
    <property type="match status" value="1"/>
</dbReference>
<protein>
    <submittedName>
        <fullName evidence="8">Uncharacterized protein</fullName>
    </submittedName>
</protein>
<dbReference type="InterPro" id="IPR058240">
    <property type="entry name" value="rSAM_sf"/>
</dbReference>
<dbReference type="GO" id="GO:0051536">
    <property type="term" value="F:iron-sulfur cluster binding"/>
    <property type="evidence" value="ECO:0007669"/>
    <property type="project" value="UniProtKB-KW"/>
</dbReference>
<sequence length="541" mass="63019">MAKGLFMYFDIETGYYPGLHHGLAYLMGSVNQDHDIRFLHIFSENHLLEAKDLIEKNDWDFVGSSFTTNQRKYLWELFEKTDVSNQFVIGGGVHPTLDKENTFKEFPEFDAICVGEGETSFLELCNRLDNGQDVSETPSFIFKEVDEAGKFKFKKNPVAPLMHIDDLPFPDYTVFDYKRIIKDGGNVFAMMLGRGCPYQCTYCASSHLWKEYPNPENWVRFPSVKRSIELIKRNLALYPDTQSIIFADDTFTVRKDWIQEFCAAYKKEIGLPFECNARVETIRDEVCEALKSGGVTSIDFGVESGSEWLRNNIVNRKHNNQRIIKCFDFLEKHNIRGFSYNIVGMPFETPAMMKATYELNRHHLKGARYGRAFYYYPYPGTGLHDLSVKYKLLRPKIENLTGYLEAPTVLEVHASHKEIRKWFKKINLLFAVRLMCDRFYLPRAVSEVVVSITQLFWRPLAEIVEPDKSNVVMRNINKKLKLIVKRFRKPGHSVYDSHEVRKIEVSQIQDEIQGEEKKMDNLKEGTIFSEERERTNNPLQL</sequence>
<dbReference type="InterPro" id="IPR023404">
    <property type="entry name" value="rSAM_horseshoe"/>
</dbReference>
<keyword evidence="3" id="KW-0479">Metal-binding</keyword>
<dbReference type="GO" id="GO:0046872">
    <property type="term" value="F:metal ion binding"/>
    <property type="evidence" value="ECO:0007669"/>
    <property type="project" value="UniProtKB-KW"/>
</dbReference>
<dbReference type="GO" id="GO:0031419">
    <property type="term" value="F:cobalamin binding"/>
    <property type="evidence" value="ECO:0007669"/>
    <property type="project" value="InterPro"/>
</dbReference>
<dbReference type="SUPFAM" id="SSF52242">
    <property type="entry name" value="Cobalamin (vitamin B12)-binding domain"/>
    <property type="match status" value="1"/>
</dbReference>
<dbReference type="SFLD" id="SFLDG01082">
    <property type="entry name" value="B12-binding_domain_containing"/>
    <property type="match status" value="1"/>
</dbReference>
<dbReference type="SUPFAM" id="SSF102114">
    <property type="entry name" value="Radical SAM enzymes"/>
    <property type="match status" value="1"/>
</dbReference>
<evidence type="ECO:0000313" key="8">
    <source>
        <dbReference type="EMBL" id="SVA72978.1"/>
    </source>
</evidence>
<name>A0A381Y7F2_9ZZZZ</name>
<evidence type="ECO:0000256" key="4">
    <source>
        <dbReference type="ARBA" id="ARBA00023004"/>
    </source>
</evidence>
<evidence type="ECO:0000259" key="6">
    <source>
        <dbReference type="PROSITE" id="PS51332"/>
    </source>
</evidence>
<dbReference type="Pfam" id="PF04055">
    <property type="entry name" value="Radical_SAM"/>
    <property type="match status" value="1"/>
</dbReference>
<keyword evidence="5" id="KW-0411">Iron-sulfur</keyword>
<dbReference type="AlphaFoldDB" id="A0A381Y7F2"/>
<dbReference type="SMART" id="SM00729">
    <property type="entry name" value="Elp3"/>
    <property type="match status" value="1"/>
</dbReference>
<evidence type="ECO:0000256" key="3">
    <source>
        <dbReference type="ARBA" id="ARBA00022723"/>
    </source>
</evidence>
<feature type="domain" description="B12-binding" evidence="6">
    <location>
        <begin position="3"/>
        <end position="135"/>
    </location>
</feature>
<dbReference type="EMBL" id="UINC01017567">
    <property type="protein sequence ID" value="SVA72978.1"/>
    <property type="molecule type" value="Genomic_DNA"/>
</dbReference>
<organism evidence="8">
    <name type="scientific">marine metagenome</name>
    <dbReference type="NCBI Taxonomy" id="408172"/>
    <lineage>
        <taxon>unclassified sequences</taxon>
        <taxon>metagenomes</taxon>
        <taxon>ecological metagenomes</taxon>
    </lineage>
</organism>
<evidence type="ECO:0000256" key="5">
    <source>
        <dbReference type="ARBA" id="ARBA00023014"/>
    </source>
</evidence>
<dbReference type="PANTHER" id="PTHR43409">
    <property type="entry name" value="ANAEROBIC MAGNESIUM-PROTOPORPHYRIN IX MONOMETHYL ESTER CYCLASE-RELATED"/>
    <property type="match status" value="1"/>
</dbReference>
<evidence type="ECO:0000256" key="2">
    <source>
        <dbReference type="ARBA" id="ARBA00022691"/>
    </source>
</evidence>
<dbReference type="GO" id="GO:0003824">
    <property type="term" value="F:catalytic activity"/>
    <property type="evidence" value="ECO:0007669"/>
    <property type="project" value="InterPro"/>
</dbReference>
<gene>
    <name evidence="8" type="ORF">METZ01_LOCUS125832</name>
</gene>
<keyword evidence="2" id="KW-0949">S-adenosyl-L-methionine</keyword>
<accession>A0A381Y7F2</accession>
<keyword evidence="4" id="KW-0408">Iron</keyword>
<dbReference type="InterPro" id="IPR006638">
    <property type="entry name" value="Elp3/MiaA/NifB-like_rSAM"/>
</dbReference>
<dbReference type="InterPro" id="IPR007197">
    <property type="entry name" value="rSAM"/>
</dbReference>
<dbReference type="PROSITE" id="PS51332">
    <property type="entry name" value="B12_BINDING"/>
    <property type="match status" value="1"/>
</dbReference>
<reference evidence="8" key="1">
    <citation type="submission" date="2018-05" db="EMBL/GenBank/DDBJ databases">
        <authorList>
            <person name="Lanie J.A."/>
            <person name="Ng W.-L."/>
            <person name="Kazmierczak K.M."/>
            <person name="Andrzejewski T.M."/>
            <person name="Davidsen T.M."/>
            <person name="Wayne K.J."/>
            <person name="Tettelin H."/>
            <person name="Glass J.I."/>
            <person name="Rusch D."/>
            <person name="Podicherti R."/>
            <person name="Tsui H.-C.T."/>
            <person name="Winkler M.E."/>
        </authorList>
    </citation>
    <scope>NUCLEOTIDE SEQUENCE</scope>
</reference>
<evidence type="ECO:0000256" key="1">
    <source>
        <dbReference type="ARBA" id="ARBA00001966"/>
    </source>
</evidence>
<dbReference type="Gene3D" id="3.80.30.20">
    <property type="entry name" value="tm_1862 like domain"/>
    <property type="match status" value="1"/>
</dbReference>
<proteinExistence type="predicted"/>
<dbReference type="InterPro" id="IPR036724">
    <property type="entry name" value="Cobalamin-bd_sf"/>
</dbReference>
<dbReference type="Gene3D" id="3.40.50.280">
    <property type="entry name" value="Cobalamin-binding domain"/>
    <property type="match status" value="1"/>
</dbReference>
<dbReference type="SFLD" id="SFLDS00029">
    <property type="entry name" value="Radical_SAM"/>
    <property type="match status" value="1"/>
</dbReference>
<feature type="domain" description="Radical SAM core" evidence="7">
    <location>
        <begin position="182"/>
        <end position="424"/>
    </location>
</feature>
<dbReference type="InterPro" id="IPR051198">
    <property type="entry name" value="BchE-like"/>
</dbReference>
<evidence type="ECO:0000259" key="7">
    <source>
        <dbReference type="PROSITE" id="PS51918"/>
    </source>
</evidence>
<dbReference type="InterPro" id="IPR006158">
    <property type="entry name" value="Cobalamin-bd"/>
</dbReference>